<keyword evidence="3" id="KW-1185">Reference proteome</keyword>
<feature type="compositionally biased region" description="Polar residues" evidence="1">
    <location>
        <begin position="44"/>
        <end position="53"/>
    </location>
</feature>
<gene>
    <name evidence="2" type="ORF">O181_023386</name>
</gene>
<organism evidence="2 3">
    <name type="scientific">Austropuccinia psidii MF-1</name>
    <dbReference type="NCBI Taxonomy" id="1389203"/>
    <lineage>
        <taxon>Eukaryota</taxon>
        <taxon>Fungi</taxon>
        <taxon>Dikarya</taxon>
        <taxon>Basidiomycota</taxon>
        <taxon>Pucciniomycotina</taxon>
        <taxon>Pucciniomycetes</taxon>
        <taxon>Pucciniales</taxon>
        <taxon>Sphaerophragmiaceae</taxon>
        <taxon>Austropuccinia</taxon>
    </lineage>
</organism>
<protein>
    <submittedName>
        <fullName evidence="2">Uncharacterized protein</fullName>
    </submittedName>
</protein>
<evidence type="ECO:0000313" key="3">
    <source>
        <dbReference type="Proteomes" id="UP000765509"/>
    </source>
</evidence>
<evidence type="ECO:0000256" key="1">
    <source>
        <dbReference type="SAM" id="MobiDB-lite"/>
    </source>
</evidence>
<comment type="caution">
    <text evidence="2">The sequence shown here is derived from an EMBL/GenBank/DDBJ whole genome shotgun (WGS) entry which is preliminary data.</text>
</comment>
<name>A0A9Q3GXL3_9BASI</name>
<accession>A0A9Q3GXL3</accession>
<feature type="compositionally biased region" description="Basic and acidic residues" evidence="1">
    <location>
        <begin position="54"/>
        <end position="75"/>
    </location>
</feature>
<dbReference type="Proteomes" id="UP000765509">
    <property type="component" value="Unassembled WGS sequence"/>
</dbReference>
<reference evidence="2" key="1">
    <citation type="submission" date="2021-03" db="EMBL/GenBank/DDBJ databases">
        <title>Draft genome sequence of rust myrtle Austropuccinia psidii MF-1, a brazilian biotype.</title>
        <authorList>
            <person name="Quecine M.C."/>
            <person name="Pachon D.M.R."/>
            <person name="Bonatelli M.L."/>
            <person name="Correr F.H."/>
            <person name="Franceschini L.M."/>
            <person name="Leite T.F."/>
            <person name="Margarido G.R.A."/>
            <person name="Almeida C.A."/>
            <person name="Ferrarezi J.A."/>
            <person name="Labate C.A."/>
        </authorList>
    </citation>
    <scope>NUCLEOTIDE SEQUENCE</scope>
    <source>
        <strain evidence="2">MF-1</strain>
    </source>
</reference>
<feature type="region of interest" description="Disordered" evidence="1">
    <location>
        <begin position="29"/>
        <end position="75"/>
    </location>
</feature>
<feature type="region of interest" description="Disordered" evidence="1">
    <location>
        <begin position="103"/>
        <end position="139"/>
    </location>
</feature>
<evidence type="ECO:0000313" key="2">
    <source>
        <dbReference type="EMBL" id="MBW0483671.1"/>
    </source>
</evidence>
<sequence>MWNPKVFTEMPGELKHAIKCICKQSCTPDDISNSLQDVRKRKNIGSNSLYRGNSSEEKKPSRFDNKDKPKEKISDLTKNKKICHIYGSTDHYSNKYPSAKKKIYATENVQEEGTQEQDSKSGSMGDAIRQFSDDDQDPI</sequence>
<dbReference type="AlphaFoldDB" id="A0A9Q3GXL3"/>
<dbReference type="EMBL" id="AVOT02007337">
    <property type="protein sequence ID" value="MBW0483671.1"/>
    <property type="molecule type" value="Genomic_DNA"/>
</dbReference>
<proteinExistence type="predicted"/>